<keyword evidence="2" id="KW-1185">Reference proteome</keyword>
<accession>A0ABS3TY92</accession>
<evidence type="ECO:0000313" key="1">
    <source>
        <dbReference type="EMBL" id="MBO3731466.1"/>
    </source>
</evidence>
<sequence length="81" mass="8605">MNMGQAGMLFVFGFGLLVTAVIIAGIVYAATTAKAKASVAREDAYHELAAKMSLDSTEVQASLAEIKGRLANVERMLKEVD</sequence>
<comment type="caution">
    <text evidence="1">The sequence shown here is derived from an EMBL/GenBank/DDBJ whole genome shotgun (WGS) entry which is preliminary data.</text>
</comment>
<reference evidence="1 2" key="1">
    <citation type="submission" date="2021-03" db="EMBL/GenBank/DDBJ databases">
        <title>Glycomyces sp. nov., a novel actinomycete isolated from soil.</title>
        <authorList>
            <person name="Yang X."/>
            <person name="Xu X."/>
        </authorList>
    </citation>
    <scope>NUCLEOTIDE SEQUENCE [LARGE SCALE GENOMIC DNA]</scope>
    <source>
        <strain evidence="1 2">NEAU-S30</strain>
    </source>
</reference>
<dbReference type="EMBL" id="JAGFNP010000001">
    <property type="protein sequence ID" value="MBO3731466.1"/>
    <property type="molecule type" value="Genomic_DNA"/>
</dbReference>
<name>A0ABS3TY92_9ACTN</name>
<proteinExistence type="predicted"/>
<organism evidence="1 2">
    <name type="scientific">Glycomyces niveus</name>
    <dbReference type="NCBI Taxonomy" id="2820287"/>
    <lineage>
        <taxon>Bacteria</taxon>
        <taxon>Bacillati</taxon>
        <taxon>Actinomycetota</taxon>
        <taxon>Actinomycetes</taxon>
        <taxon>Glycomycetales</taxon>
        <taxon>Glycomycetaceae</taxon>
        <taxon>Glycomyces</taxon>
    </lineage>
</organism>
<gene>
    <name evidence="1" type="ORF">J5V16_01425</name>
</gene>
<protein>
    <submittedName>
        <fullName evidence="1">Uncharacterized protein</fullName>
    </submittedName>
</protein>
<dbReference type="Proteomes" id="UP000681341">
    <property type="component" value="Unassembled WGS sequence"/>
</dbReference>
<dbReference type="RefSeq" id="WP_208494167.1">
    <property type="nucleotide sequence ID" value="NZ_JAGFNP010000001.1"/>
</dbReference>
<evidence type="ECO:0000313" key="2">
    <source>
        <dbReference type="Proteomes" id="UP000681341"/>
    </source>
</evidence>